<dbReference type="GO" id="GO:0006730">
    <property type="term" value="P:one-carbon metabolic process"/>
    <property type="evidence" value="ECO:0007669"/>
    <property type="project" value="UniProtKB-UniRule"/>
</dbReference>
<dbReference type="HAMAP" id="MF_01093">
    <property type="entry name" value="MtrA"/>
    <property type="match status" value="1"/>
</dbReference>
<keyword evidence="9 11" id="KW-0472">Membrane</keyword>
<dbReference type="Pfam" id="PF04208">
    <property type="entry name" value="MtrA"/>
    <property type="match status" value="1"/>
</dbReference>
<keyword evidence="4 11" id="KW-0808">Transferase</keyword>
<comment type="cofactor">
    <cofactor evidence="11">
        <name>5-hydroxybenzimidazolylcob(I)amide</name>
        <dbReference type="ChEBI" id="CHEBI:60494"/>
    </cofactor>
    <text evidence="11">Binds 1 5-hydroxybenzimidazolylcobamide group.</text>
</comment>
<evidence type="ECO:0000256" key="10">
    <source>
        <dbReference type="ARBA" id="ARBA00023285"/>
    </source>
</evidence>
<keyword evidence="7 11" id="KW-1133">Transmembrane helix</keyword>
<accession>A0A7G9YH18</accession>
<keyword evidence="5 11" id="KW-0812">Transmembrane</keyword>
<evidence type="ECO:0000256" key="4">
    <source>
        <dbReference type="ARBA" id="ARBA00022679"/>
    </source>
</evidence>
<comment type="subunit">
    <text evidence="11">The complex is composed of 8 subunits; MtrA, MtrB, MtrC, MtrD, MtrE, MtrF, MtrG and MtrH.</text>
</comment>
<evidence type="ECO:0000256" key="1">
    <source>
        <dbReference type="ARBA" id="ARBA00022475"/>
    </source>
</evidence>
<evidence type="ECO:0000256" key="2">
    <source>
        <dbReference type="ARBA" id="ARBA00022563"/>
    </source>
</evidence>
<name>A0A7G9YH18_9EURY</name>
<evidence type="ECO:0000256" key="12">
    <source>
        <dbReference type="NCBIfam" id="TIGR01111"/>
    </source>
</evidence>
<evidence type="ECO:0000256" key="5">
    <source>
        <dbReference type="ARBA" id="ARBA00022692"/>
    </source>
</evidence>
<dbReference type="PIRSF" id="PIRSF500207">
    <property type="entry name" value="MtrA"/>
    <property type="match status" value="1"/>
</dbReference>
<dbReference type="GO" id="GO:0032259">
    <property type="term" value="P:methylation"/>
    <property type="evidence" value="ECO:0007669"/>
    <property type="project" value="UniProtKB-KW"/>
</dbReference>
<dbReference type="GO" id="GO:0030269">
    <property type="term" value="F:tetrahydromethanopterin S-methyltransferase activity"/>
    <property type="evidence" value="ECO:0007669"/>
    <property type="project" value="UniProtKB-UniRule"/>
</dbReference>
<gene>
    <name evidence="13" type="primary">mtrA1</name>
    <name evidence="11" type="synonym">mtrA</name>
    <name evidence="13" type="ORF">POPKKDDM_00021</name>
</gene>
<comment type="catalytic activity">
    <reaction evidence="11">
        <text>5-methyl-5,6,7,8-tetrahydromethanopterin + coenzyme M + 2 Na(+)(in) = 5,6,7,8-tetrahydromethanopterin + methyl-coenzyme M + 2 Na(+)(out)</text>
        <dbReference type="Rhea" id="RHEA:53492"/>
        <dbReference type="ChEBI" id="CHEBI:29101"/>
        <dbReference type="ChEBI" id="CHEBI:58103"/>
        <dbReference type="ChEBI" id="CHEBI:58116"/>
        <dbReference type="ChEBI" id="CHEBI:58286"/>
        <dbReference type="ChEBI" id="CHEBI:58319"/>
        <dbReference type="EC" id="7.2.1.4"/>
    </reaction>
</comment>
<evidence type="ECO:0000256" key="3">
    <source>
        <dbReference type="ARBA" id="ARBA00022603"/>
    </source>
</evidence>
<evidence type="ECO:0000256" key="7">
    <source>
        <dbReference type="ARBA" id="ARBA00022989"/>
    </source>
</evidence>
<evidence type="ECO:0000313" key="13">
    <source>
        <dbReference type="EMBL" id="QNO47302.1"/>
    </source>
</evidence>
<comment type="subcellular location">
    <subcellularLocation>
        <location evidence="11">Cell membrane</location>
        <topology evidence="11">Single-pass membrane protein</topology>
    </subcellularLocation>
</comment>
<feature type="transmembrane region" description="Helical" evidence="11">
    <location>
        <begin position="221"/>
        <end position="246"/>
    </location>
</feature>
<evidence type="ECO:0000256" key="9">
    <source>
        <dbReference type="ARBA" id="ARBA00023136"/>
    </source>
</evidence>
<dbReference type="AlphaFoldDB" id="A0A7G9YH18"/>
<comment type="function">
    <text evidence="11">Part of a complex that catalyzes the formation of methyl-coenzyme M and tetrahydromethanopterin from coenzyme M and methyl-tetrahydromethanopterin. This is an energy-conserving, sodium-ion translocating step.</text>
</comment>
<comment type="similarity">
    <text evidence="11">Belongs to the MtrA family.</text>
</comment>
<evidence type="ECO:0000256" key="8">
    <source>
        <dbReference type="ARBA" id="ARBA00022994"/>
    </source>
</evidence>
<dbReference type="NCBIfam" id="TIGR01111">
    <property type="entry name" value="mtrA"/>
    <property type="match status" value="1"/>
</dbReference>
<protein>
    <recommendedName>
        <fullName evidence="11 12">Tetrahydromethanopterin S-methyltransferase subunit A</fullName>
        <ecNumber evidence="11 12">7.2.1.4</ecNumber>
    </recommendedName>
    <alternativeName>
        <fullName evidence="11">N5-methyltetrahydromethanopterin--coenzyme M methyltransferase subunit A</fullName>
    </alternativeName>
</protein>
<keyword evidence="3 11" id="KW-0489">Methyltransferase</keyword>
<keyword evidence="2 11" id="KW-0554">One-carbon metabolism</keyword>
<dbReference type="InterPro" id="IPR005778">
    <property type="entry name" value="MtrA"/>
</dbReference>
<keyword evidence="8 11" id="KW-0484">Methanogenesis</keyword>
<proteinExistence type="inferred from homology"/>
<evidence type="ECO:0000256" key="6">
    <source>
        <dbReference type="ARBA" id="ARBA00022967"/>
    </source>
</evidence>
<dbReference type="NCBIfam" id="NF002126">
    <property type="entry name" value="PRK00964.1-4"/>
    <property type="match status" value="1"/>
</dbReference>
<evidence type="ECO:0000256" key="11">
    <source>
        <dbReference type="HAMAP-Rule" id="MF_01093"/>
    </source>
</evidence>
<dbReference type="GO" id="GO:0050897">
    <property type="term" value="F:cobalt ion binding"/>
    <property type="evidence" value="ECO:0007669"/>
    <property type="project" value="InterPro"/>
</dbReference>
<organism evidence="13">
    <name type="scientific">Candidatus Methanogaster sp. ANME-2c ERB4</name>
    <dbReference type="NCBI Taxonomy" id="2759911"/>
    <lineage>
        <taxon>Archaea</taxon>
        <taxon>Methanobacteriati</taxon>
        <taxon>Methanobacteriota</taxon>
        <taxon>Stenosarchaea group</taxon>
        <taxon>Methanomicrobia</taxon>
        <taxon>Methanosarcinales</taxon>
        <taxon>ANME-2 cluster</taxon>
        <taxon>Candidatus Methanogasteraceae</taxon>
        <taxon>Candidatus Methanogaster</taxon>
    </lineage>
</organism>
<dbReference type="EC" id="7.2.1.4" evidence="11 12"/>
<keyword evidence="1 11" id="KW-1003">Cell membrane</keyword>
<feature type="binding site" evidence="11">
    <location>
        <position position="83"/>
    </location>
    <ligand>
        <name>5-hydroxybenzimidazolylcob(I)amide</name>
        <dbReference type="ChEBI" id="CHEBI:60494"/>
        <note>cofactor</note>
    </ligand>
</feature>
<dbReference type="PIRSF" id="PIRSF009452">
    <property type="entry name" value="MtrA_MtxA"/>
    <property type="match status" value="1"/>
</dbReference>
<reference evidence="13" key="1">
    <citation type="submission" date="2020-06" db="EMBL/GenBank/DDBJ databases">
        <title>Unique genomic features of the anaerobic methanotrophic archaea.</title>
        <authorList>
            <person name="Chadwick G.L."/>
            <person name="Skennerton C.T."/>
            <person name="Laso-Perez R."/>
            <person name="Leu A.O."/>
            <person name="Speth D.R."/>
            <person name="Yu H."/>
            <person name="Morgan-Lang C."/>
            <person name="Hatzenpichler R."/>
            <person name="Goudeau D."/>
            <person name="Malmstrom R."/>
            <person name="Brazelton W.J."/>
            <person name="Woyke T."/>
            <person name="Hallam S.J."/>
            <person name="Tyson G.W."/>
            <person name="Wegener G."/>
            <person name="Boetius A."/>
            <person name="Orphan V."/>
        </authorList>
    </citation>
    <scope>NUCLEOTIDE SEQUENCE</scope>
</reference>
<dbReference type="InterPro" id="IPR030688">
    <property type="entry name" value="MeTrfase_MtrA/MtxA"/>
</dbReference>
<sequence>MAKVATSDPWPPLPGEFEVGNPEDCVAVATCGSHMSDFPLGAGAALTGPCKTENIGIEKLVANIISNPNIRFLIITGMEVKGHITGQAINAFHKGGIDADGRIIGAVGAIPFIQNLDADAIARFQEQIVECVDLIDTEDEGKISAAIKACVAKDPGALDVEPMLVKLEEGGGEEEIEGFRPMAAEVATVRARIKEIETVTIATGNMNKFAAGVYAAKIEGIMIGLTITLILLGLVVMAEGALSFLVGGA</sequence>
<dbReference type="GO" id="GO:0019386">
    <property type="term" value="P:methanogenesis, from carbon dioxide"/>
    <property type="evidence" value="ECO:0007669"/>
    <property type="project" value="UniProtKB-UniRule"/>
</dbReference>
<keyword evidence="10 11" id="KW-0170">Cobalt</keyword>
<dbReference type="EMBL" id="MT631255">
    <property type="protein sequence ID" value="QNO47302.1"/>
    <property type="molecule type" value="Genomic_DNA"/>
</dbReference>
<keyword evidence="6 11" id="KW-1278">Translocase</keyword>
<dbReference type="GO" id="GO:0005886">
    <property type="term" value="C:plasma membrane"/>
    <property type="evidence" value="ECO:0007669"/>
    <property type="project" value="UniProtKB-SubCell"/>
</dbReference>
<dbReference type="UniPathway" id="UPA00640">
    <property type="reaction ID" value="UER00698"/>
</dbReference>
<comment type="pathway">
    <text evidence="11">One-carbon metabolism; methanogenesis from CO(2); methyl-coenzyme M from 5,10-methylene-5,6,7,8-tetrahydromethanopterin: step 2/2.</text>
</comment>